<organism evidence="1 2">
    <name type="scientific">Granulicella mallensis</name>
    <dbReference type="NCBI Taxonomy" id="940614"/>
    <lineage>
        <taxon>Bacteria</taxon>
        <taxon>Pseudomonadati</taxon>
        <taxon>Acidobacteriota</taxon>
        <taxon>Terriglobia</taxon>
        <taxon>Terriglobales</taxon>
        <taxon>Acidobacteriaceae</taxon>
        <taxon>Granulicella</taxon>
    </lineage>
</organism>
<gene>
    <name evidence="1" type="ORF">HDF15_000717</name>
</gene>
<dbReference type="Proteomes" id="UP000584867">
    <property type="component" value="Unassembled WGS sequence"/>
</dbReference>
<evidence type="ECO:0000313" key="2">
    <source>
        <dbReference type="Proteomes" id="UP000584867"/>
    </source>
</evidence>
<proteinExistence type="predicted"/>
<name>A0A7W8E823_9BACT</name>
<dbReference type="AlphaFoldDB" id="A0A7W8E823"/>
<comment type="caution">
    <text evidence="1">The sequence shown here is derived from an EMBL/GenBank/DDBJ whole genome shotgun (WGS) entry which is preliminary data.</text>
</comment>
<reference evidence="1 2" key="1">
    <citation type="submission" date="2020-08" db="EMBL/GenBank/DDBJ databases">
        <title>Genomic Encyclopedia of Type Strains, Phase IV (KMG-V): Genome sequencing to study the core and pangenomes of soil and plant-associated prokaryotes.</title>
        <authorList>
            <person name="Whitman W."/>
        </authorList>
    </citation>
    <scope>NUCLEOTIDE SEQUENCE [LARGE SCALE GENOMIC DNA]</scope>
    <source>
        <strain evidence="1 2">X5P3</strain>
    </source>
</reference>
<evidence type="ECO:0000313" key="1">
    <source>
        <dbReference type="EMBL" id="MBB5062387.1"/>
    </source>
</evidence>
<sequence length="146" mass="15900">MAVAVDFRVYQPVDPREDLVRKVHEAPEKHAEAILAAYEVLEKLHEKDVLNLMNGLLGAKDTVVDHVADLVSSKEMVNLLRLSLLAGNLLKEINPDDLHGVLKEAEGEPPSLFQIARRMTSKNARRAMGAAGGLLNVFGAALGKKS</sequence>
<protein>
    <submittedName>
        <fullName evidence="1">Uncharacterized protein YjgD (DUF1641 family)</fullName>
    </submittedName>
</protein>
<dbReference type="RefSeq" id="WP_184252878.1">
    <property type="nucleotide sequence ID" value="NZ_JACHIO010000003.1"/>
</dbReference>
<accession>A0A7W8E823</accession>
<dbReference type="EMBL" id="JACHIO010000003">
    <property type="protein sequence ID" value="MBB5062387.1"/>
    <property type="molecule type" value="Genomic_DNA"/>
</dbReference>